<sequence>MATYHIYRQENFTSRYAKAGVVLANQVSILTADYTQTPAHTDPSFKWVLNNTPVPVDGAITTISQLNKDLYWVRGDVFTAGTGSYMGIELASQSPTKSKLQVMLKKSGFGEGYDLYSLDNEYIIIVYDPINKRHRICLSADPDPAGYRPWYFNQVT</sequence>
<proteinExistence type="predicted"/>
<accession>A0A7C9KGN3</accession>
<evidence type="ECO:0000313" key="2">
    <source>
        <dbReference type="Proteomes" id="UP000481739"/>
    </source>
</evidence>
<dbReference type="EMBL" id="WHZZ01000004">
    <property type="protein sequence ID" value="MQL48924.1"/>
    <property type="molecule type" value="Genomic_DNA"/>
</dbReference>
<name>A0A7C9KGN3_9GAMM</name>
<protein>
    <submittedName>
        <fullName evidence="1">Uncharacterized protein</fullName>
    </submittedName>
</protein>
<dbReference type="RefSeq" id="WP_070974616.1">
    <property type="nucleotide sequence ID" value="NZ_CAWOZU010000019.1"/>
</dbReference>
<reference evidence="1 2" key="1">
    <citation type="journal article" date="2019" name="Nature">
        <title>A new antibiotic selectively kills Gram-negative pathogens.</title>
        <authorList>
            <person name="Imai Y."/>
            <person name="Meyer K.J."/>
            <person name="Iinishi A."/>
            <person name="Favre-Godal Q."/>
            <person name="Green R."/>
            <person name="Manuse S."/>
            <person name="Caboni M."/>
            <person name="Mori M."/>
            <person name="Niles S."/>
            <person name="Ghiglieri M."/>
            <person name="Honrao C."/>
            <person name="Ma X."/>
            <person name="Guo J.J."/>
            <person name="Makriyannis A."/>
            <person name="Linares-Otoya L."/>
            <person name="Boehringer N."/>
            <person name="Wuisan Z.G."/>
            <person name="Kaur H."/>
            <person name="Wu R."/>
            <person name="Mateus A."/>
            <person name="Typas A."/>
            <person name="Savitski M.M."/>
            <person name="Espinoza J.L."/>
            <person name="O'Rourke A."/>
            <person name="Nelson K.E."/>
            <person name="Hiller S."/>
            <person name="Noinaj N."/>
            <person name="Schaeberle T.F."/>
            <person name="D'Onofrio A."/>
            <person name="Lewis K."/>
        </authorList>
    </citation>
    <scope>NUCLEOTIDE SEQUENCE [LARGE SCALE GENOMIC DNA]</scope>
    <source>
        <strain evidence="1 2">HGB 1456</strain>
    </source>
</reference>
<dbReference type="Proteomes" id="UP000481739">
    <property type="component" value="Unassembled WGS sequence"/>
</dbReference>
<organism evidence="1 2">
    <name type="scientific">Photorhabdus khanii</name>
    <dbReference type="NCBI Taxonomy" id="1004150"/>
    <lineage>
        <taxon>Bacteria</taxon>
        <taxon>Pseudomonadati</taxon>
        <taxon>Pseudomonadota</taxon>
        <taxon>Gammaproteobacteria</taxon>
        <taxon>Enterobacterales</taxon>
        <taxon>Morganellaceae</taxon>
        <taxon>Photorhabdus</taxon>
    </lineage>
</organism>
<evidence type="ECO:0000313" key="1">
    <source>
        <dbReference type="EMBL" id="MQL48924.1"/>
    </source>
</evidence>
<comment type="caution">
    <text evidence="1">The sequence shown here is derived from an EMBL/GenBank/DDBJ whole genome shotgun (WGS) entry which is preliminary data.</text>
</comment>
<gene>
    <name evidence="1" type="ORF">GEA64_13525</name>
</gene>
<dbReference type="AlphaFoldDB" id="A0A7C9KGN3"/>